<proteinExistence type="predicted"/>
<protein>
    <submittedName>
        <fullName evidence="1">Uncharacterized protein</fullName>
    </submittedName>
</protein>
<accession>A0A645J0C5</accession>
<sequence length="105" mass="11926">MFPEFEPEPLHVRNDRFDVFGLFLGRIGIVEAEVAAPVVLRRDAEVQADRLGVADMQVAVRFGGEAGDDFSAVFVVAEIFRDDFADEIQRAVVVRNFRHIHKLRK</sequence>
<dbReference type="AlphaFoldDB" id="A0A645J0C5"/>
<dbReference type="AntiFam" id="ANF00207">
    <property type="entry name" value="Shadow ORF (opposite glnS)"/>
</dbReference>
<evidence type="ECO:0000313" key="1">
    <source>
        <dbReference type="EMBL" id="MPN56857.1"/>
    </source>
</evidence>
<dbReference type="EMBL" id="VSSQ01127696">
    <property type="protein sequence ID" value="MPN56857.1"/>
    <property type="molecule type" value="Genomic_DNA"/>
</dbReference>
<reference evidence="1" key="1">
    <citation type="submission" date="2019-08" db="EMBL/GenBank/DDBJ databases">
        <authorList>
            <person name="Kucharzyk K."/>
            <person name="Murdoch R.W."/>
            <person name="Higgins S."/>
            <person name="Loffler F."/>
        </authorList>
    </citation>
    <scope>NUCLEOTIDE SEQUENCE</scope>
</reference>
<name>A0A645J0C5_9ZZZZ</name>
<gene>
    <name evidence="1" type="ORF">SDC9_204550</name>
</gene>
<organism evidence="1">
    <name type="scientific">bioreactor metagenome</name>
    <dbReference type="NCBI Taxonomy" id="1076179"/>
    <lineage>
        <taxon>unclassified sequences</taxon>
        <taxon>metagenomes</taxon>
        <taxon>ecological metagenomes</taxon>
    </lineage>
</organism>
<comment type="caution">
    <text evidence="1">The sequence shown here is derived from an EMBL/GenBank/DDBJ whole genome shotgun (WGS) entry which is preliminary data.</text>
</comment>